<dbReference type="Pfam" id="PF00027">
    <property type="entry name" value="cNMP_binding"/>
    <property type="match status" value="1"/>
</dbReference>
<feature type="domain" description="Cyclic nucleotide-binding" evidence="1">
    <location>
        <begin position="10"/>
        <end position="122"/>
    </location>
</feature>
<gene>
    <name evidence="2" type="ordered locus">Emtol_2169</name>
</gene>
<accession>A0ABN4AMI1</accession>
<sequence>MKELEKYFNQLSPLKAETWANLKPLFSKKKLLKGEYFIEQGQLATKIGFLESGVIRAFYRNDEGVEYNKHFFIPNALVGGYASMITGRPNVIIQQALIDCDLLVADFSQLSALYNSHPDLERVARRLAEFFFVDKENREIEIILLEADKRYELFQKRYPSLEQLIPQYHIASYLGITPTQLSRIRKKLSQR</sequence>
<evidence type="ECO:0000313" key="2">
    <source>
        <dbReference type="EMBL" id="AFK03307.1"/>
    </source>
</evidence>
<evidence type="ECO:0000313" key="3">
    <source>
        <dbReference type="Proteomes" id="UP000002875"/>
    </source>
</evidence>
<dbReference type="InterPro" id="IPR014710">
    <property type="entry name" value="RmlC-like_jellyroll"/>
</dbReference>
<protein>
    <submittedName>
        <fullName evidence="2">Transcriptional regulator, Crp/Fnr family</fullName>
    </submittedName>
</protein>
<proteinExistence type="predicted"/>
<evidence type="ECO:0000259" key="1">
    <source>
        <dbReference type="PROSITE" id="PS50042"/>
    </source>
</evidence>
<dbReference type="CDD" id="cd00038">
    <property type="entry name" value="CAP_ED"/>
    <property type="match status" value="1"/>
</dbReference>
<dbReference type="PROSITE" id="PS50042">
    <property type="entry name" value="CNMP_BINDING_3"/>
    <property type="match status" value="1"/>
</dbReference>
<dbReference type="SUPFAM" id="SSF51206">
    <property type="entry name" value="cAMP-binding domain-like"/>
    <property type="match status" value="1"/>
</dbReference>
<dbReference type="EMBL" id="CP002961">
    <property type="protein sequence ID" value="AFK03307.1"/>
    <property type="molecule type" value="Genomic_DNA"/>
</dbReference>
<organism evidence="2 3">
    <name type="scientific">Emticicia oligotrophica (strain DSM 17448 / CIP 109782 / MTCC 6937 / GPTSA100-15)</name>
    <dbReference type="NCBI Taxonomy" id="929562"/>
    <lineage>
        <taxon>Bacteria</taxon>
        <taxon>Pseudomonadati</taxon>
        <taxon>Bacteroidota</taxon>
        <taxon>Cytophagia</taxon>
        <taxon>Cytophagales</taxon>
        <taxon>Leadbetterellaceae</taxon>
        <taxon>Emticicia</taxon>
    </lineage>
</organism>
<dbReference type="Proteomes" id="UP000002875">
    <property type="component" value="Chromosome"/>
</dbReference>
<name>A0ABN4AMI1_EMTOG</name>
<dbReference type="Gene3D" id="2.60.120.10">
    <property type="entry name" value="Jelly Rolls"/>
    <property type="match status" value="1"/>
</dbReference>
<dbReference type="InterPro" id="IPR000595">
    <property type="entry name" value="cNMP-bd_dom"/>
</dbReference>
<reference evidence="2 3" key="1">
    <citation type="submission" date="2011-07" db="EMBL/GenBank/DDBJ databases">
        <title>The complete genome of chromosome of Emticicia oligotrophica DSM 17448.</title>
        <authorList>
            <consortium name="US DOE Joint Genome Institute (JGI-PGF)"/>
            <person name="Lucas S."/>
            <person name="Han J."/>
            <person name="Lapidus A."/>
            <person name="Bruce D."/>
            <person name="Goodwin L."/>
            <person name="Pitluck S."/>
            <person name="Peters L."/>
            <person name="Kyrpides N."/>
            <person name="Mavromatis K."/>
            <person name="Ivanova N."/>
            <person name="Ovchinnikova G."/>
            <person name="Teshima H."/>
            <person name="Detter J.C."/>
            <person name="Tapia R."/>
            <person name="Han C."/>
            <person name="Land M."/>
            <person name="Hauser L."/>
            <person name="Markowitz V."/>
            <person name="Cheng J.-F."/>
            <person name="Hugenholtz P."/>
            <person name="Woyke T."/>
            <person name="Wu D."/>
            <person name="Tindall B."/>
            <person name="Pomrenke H."/>
            <person name="Brambilla E."/>
            <person name="Klenk H.-P."/>
            <person name="Eisen J.A."/>
        </authorList>
    </citation>
    <scope>NUCLEOTIDE SEQUENCE [LARGE SCALE GENOMIC DNA]</scope>
    <source>
        <strain evidence="2 3">DSM 17448</strain>
    </source>
</reference>
<keyword evidence="3" id="KW-1185">Reference proteome</keyword>
<dbReference type="InterPro" id="IPR018490">
    <property type="entry name" value="cNMP-bd_dom_sf"/>
</dbReference>